<dbReference type="InterPro" id="IPR007759">
    <property type="entry name" value="Asxl_HARE-HTH"/>
</dbReference>
<dbReference type="Proteomes" id="UP000250166">
    <property type="component" value="Unassembled WGS sequence"/>
</dbReference>
<dbReference type="PROSITE" id="PS51913">
    <property type="entry name" value="HTH_HARE"/>
    <property type="match status" value="1"/>
</dbReference>
<feature type="domain" description="HTH HARE-type" evidence="2">
    <location>
        <begin position="4"/>
        <end position="82"/>
    </location>
</feature>
<dbReference type="RefSeq" id="WP_023949546.1">
    <property type="nucleotide sequence ID" value="NZ_JAERIV010000021.1"/>
</dbReference>
<dbReference type="AlphaFoldDB" id="A0A2X3B0N9"/>
<organism evidence="3 4">
    <name type="scientific">Helicobacter fennelliae</name>
    <dbReference type="NCBI Taxonomy" id="215"/>
    <lineage>
        <taxon>Bacteria</taxon>
        <taxon>Pseudomonadati</taxon>
        <taxon>Campylobacterota</taxon>
        <taxon>Epsilonproteobacteria</taxon>
        <taxon>Campylobacterales</taxon>
        <taxon>Helicobacteraceae</taxon>
        <taxon>Helicobacter</taxon>
    </lineage>
</organism>
<gene>
    <name evidence="3" type="ORF">NCTC13102_01195</name>
</gene>
<dbReference type="EMBL" id="UAWL01000006">
    <property type="protein sequence ID" value="SQB98728.1"/>
    <property type="molecule type" value="Genomic_DNA"/>
</dbReference>
<evidence type="ECO:0000313" key="4">
    <source>
        <dbReference type="Proteomes" id="UP000250166"/>
    </source>
</evidence>
<keyword evidence="1" id="KW-0804">Transcription</keyword>
<evidence type="ECO:0000313" key="3">
    <source>
        <dbReference type="EMBL" id="SQB98728.1"/>
    </source>
</evidence>
<name>A0A2X3B0N9_9HELI</name>
<dbReference type="GO" id="GO:0006355">
    <property type="term" value="P:regulation of DNA-templated transcription"/>
    <property type="evidence" value="ECO:0007669"/>
    <property type="project" value="InterPro"/>
</dbReference>
<proteinExistence type="predicted"/>
<evidence type="ECO:0000259" key="2">
    <source>
        <dbReference type="PROSITE" id="PS51913"/>
    </source>
</evidence>
<accession>A0A2X3B0N9</accession>
<evidence type="ECO:0000256" key="1">
    <source>
        <dbReference type="ARBA" id="ARBA00023163"/>
    </source>
</evidence>
<protein>
    <submittedName>
        <fullName evidence="3">HrgA protein</fullName>
    </submittedName>
</protein>
<sequence>MSKITYKELAYMILEQSKSPLSVGEIFKIAVEQGLDKRLSSIGKTPEHSLAAFIYTDIKNNGEKALFMKVGKRPTTFWLKSRQNELLILKDKPVEEEFKSKINQSKFNERDLHPVLVKFLYESEFDLYAKTIYHEKSSKSEKGKDRWNYPDIVGIHFPFEDFEEQTLSLLANLSKPSYKLYSFELKKAISWADLKEYYFQAVSNSSWANEGYLVVFEDINEEILNELVRLNASFGIGVIQLESNINSSKVLLRAKERELDIQTLDMLINKNKNFKDFIADINKDIKVNDKFRIAKDRYDKVLNEEEFEKYLKDKEIQKDE</sequence>
<reference evidence="3 4" key="1">
    <citation type="submission" date="2018-06" db="EMBL/GenBank/DDBJ databases">
        <authorList>
            <consortium name="Pathogen Informatics"/>
            <person name="Doyle S."/>
        </authorList>
    </citation>
    <scope>NUCLEOTIDE SEQUENCE [LARGE SCALE GENOMIC DNA]</scope>
    <source>
        <strain evidence="3 4">NCTC13102</strain>
    </source>
</reference>
<dbReference type="Pfam" id="PF05066">
    <property type="entry name" value="HARE-HTH"/>
    <property type="match status" value="1"/>
</dbReference>